<proteinExistence type="predicted"/>
<evidence type="ECO:0000313" key="4">
    <source>
        <dbReference type="Proteomes" id="UP000321805"/>
    </source>
</evidence>
<dbReference type="GO" id="GO:0003700">
    <property type="term" value="F:DNA-binding transcription factor activity"/>
    <property type="evidence" value="ECO:0007669"/>
    <property type="project" value="InterPro"/>
</dbReference>
<name>A0A5B8U9N4_9ACTN</name>
<dbReference type="Gene3D" id="1.10.10.10">
    <property type="entry name" value="Winged helix-like DNA-binding domain superfamily/Winged helix DNA-binding domain"/>
    <property type="match status" value="1"/>
</dbReference>
<dbReference type="RefSeq" id="WP_146921724.1">
    <property type="nucleotide sequence ID" value="NZ_CP042430.1"/>
</dbReference>
<gene>
    <name evidence="3" type="ORF">FSW04_18485</name>
</gene>
<dbReference type="EMBL" id="CP042430">
    <property type="protein sequence ID" value="QEC49362.1"/>
    <property type="molecule type" value="Genomic_DNA"/>
</dbReference>
<dbReference type="OrthoDB" id="9791355at2"/>
<sequence>MPPRHPLRTKPASEVHVPCMELTEGEARYLLALRDLNAAGAPPSQAAVARKVGVSHPTALEMIRRLRALDLVDPGALTLTANGTSAALVLTSRRHAAHVLAHEVLGLDDEQSAAEAETLATSLSPVLARRLVAWRTRRDAG</sequence>
<protein>
    <recommendedName>
        <fullName evidence="5">Metal-dependent transcriptional regulator</fullName>
    </recommendedName>
</protein>
<keyword evidence="4" id="KW-1185">Reference proteome</keyword>
<evidence type="ECO:0000313" key="3">
    <source>
        <dbReference type="EMBL" id="QEC49362.1"/>
    </source>
</evidence>
<accession>A0A5B8U9N4</accession>
<comment type="subunit">
    <text evidence="2">Homodimer.</text>
</comment>
<evidence type="ECO:0000256" key="2">
    <source>
        <dbReference type="ARBA" id="ARBA00011738"/>
    </source>
</evidence>
<dbReference type="SUPFAM" id="SSF46785">
    <property type="entry name" value="Winged helix' DNA-binding domain"/>
    <property type="match status" value="1"/>
</dbReference>
<dbReference type="GO" id="GO:0046914">
    <property type="term" value="F:transition metal ion binding"/>
    <property type="evidence" value="ECO:0007669"/>
    <property type="project" value="InterPro"/>
</dbReference>
<evidence type="ECO:0008006" key="5">
    <source>
        <dbReference type="Google" id="ProtNLM"/>
    </source>
</evidence>
<dbReference type="KEGG" id="bsol:FSW04_18485"/>
<dbReference type="Proteomes" id="UP000321805">
    <property type="component" value="Chromosome"/>
</dbReference>
<dbReference type="InterPro" id="IPR050536">
    <property type="entry name" value="DtxR_MntR_Metal-Reg"/>
</dbReference>
<dbReference type="InterPro" id="IPR022689">
    <property type="entry name" value="Iron_dep_repressor"/>
</dbReference>
<dbReference type="AlphaFoldDB" id="A0A5B8U9N4"/>
<dbReference type="InterPro" id="IPR036388">
    <property type="entry name" value="WH-like_DNA-bd_sf"/>
</dbReference>
<dbReference type="SMART" id="SM00529">
    <property type="entry name" value="HTH_DTXR"/>
    <property type="match status" value="1"/>
</dbReference>
<dbReference type="InterPro" id="IPR036390">
    <property type="entry name" value="WH_DNA-bd_sf"/>
</dbReference>
<organism evidence="3 4">
    <name type="scientific">Baekduia soli</name>
    <dbReference type="NCBI Taxonomy" id="496014"/>
    <lineage>
        <taxon>Bacteria</taxon>
        <taxon>Bacillati</taxon>
        <taxon>Actinomycetota</taxon>
        <taxon>Thermoleophilia</taxon>
        <taxon>Solirubrobacterales</taxon>
        <taxon>Baekduiaceae</taxon>
        <taxon>Baekduia</taxon>
    </lineage>
</organism>
<dbReference type="GO" id="GO:0005737">
    <property type="term" value="C:cytoplasm"/>
    <property type="evidence" value="ECO:0007669"/>
    <property type="project" value="UniProtKB-SubCell"/>
</dbReference>
<dbReference type="PANTHER" id="PTHR33238">
    <property type="entry name" value="IRON (METAL) DEPENDENT REPRESSOR, DTXR FAMILY"/>
    <property type="match status" value="1"/>
</dbReference>
<comment type="subcellular location">
    <subcellularLocation>
        <location evidence="1">Cytoplasm</location>
    </subcellularLocation>
</comment>
<evidence type="ECO:0000256" key="1">
    <source>
        <dbReference type="ARBA" id="ARBA00004496"/>
    </source>
</evidence>
<dbReference type="PANTHER" id="PTHR33238:SF11">
    <property type="entry name" value="TRANSCRIPTIONAL REGULATOR MNTR"/>
    <property type="match status" value="1"/>
</dbReference>
<reference evidence="3 4" key="1">
    <citation type="journal article" date="2018" name="J. Microbiol.">
        <title>Baekduia soli gen. nov., sp. nov., a novel bacterium isolated from the soil of Baekdu Mountain and proposal of a novel family name, Baekduiaceae fam. nov.</title>
        <authorList>
            <person name="An D.S."/>
            <person name="Siddiqi M.Z."/>
            <person name="Kim K.H."/>
            <person name="Yu H.S."/>
            <person name="Im W.T."/>
        </authorList>
    </citation>
    <scope>NUCLEOTIDE SEQUENCE [LARGE SCALE GENOMIC DNA]</scope>
    <source>
        <strain evidence="3 4">BR7-21</strain>
    </source>
</reference>